<feature type="compositionally biased region" description="Low complexity" evidence="2">
    <location>
        <begin position="597"/>
        <end position="620"/>
    </location>
</feature>
<reference evidence="3" key="1">
    <citation type="journal article" date="2020" name="Stud. Mycol.">
        <title>101 Dothideomycetes genomes: a test case for predicting lifestyles and emergence of pathogens.</title>
        <authorList>
            <person name="Haridas S."/>
            <person name="Albert R."/>
            <person name="Binder M."/>
            <person name="Bloem J."/>
            <person name="Labutti K."/>
            <person name="Salamov A."/>
            <person name="Andreopoulos B."/>
            <person name="Baker S."/>
            <person name="Barry K."/>
            <person name="Bills G."/>
            <person name="Bluhm B."/>
            <person name="Cannon C."/>
            <person name="Castanera R."/>
            <person name="Culley D."/>
            <person name="Daum C."/>
            <person name="Ezra D."/>
            <person name="Gonzalez J."/>
            <person name="Henrissat B."/>
            <person name="Kuo A."/>
            <person name="Liang C."/>
            <person name="Lipzen A."/>
            <person name="Lutzoni F."/>
            <person name="Magnuson J."/>
            <person name="Mondo S."/>
            <person name="Nolan M."/>
            <person name="Ohm R."/>
            <person name="Pangilinan J."/>
            <person name="Park H.-J."/>
            <person name="Ramirez L."/>
            <person name="Alfaro M."/>
            <person name="Sun H."/>
            <person name="Tritt A."/>
            <person name="Yoshinaga Y."/>
            <person name="Zwiers L.-H."/>
            <person name="Turgeon B."/>
            <person name="Goodwin S."/>
            <person name="Spatafora J."/>
            <person name="Crous P."/>
            <person name="Grigoriev I."/>
        </authorList>
    </citation>
    <scope>NUCLEOTIDE SEQUENCE</scope>
    <source>
        <strain evidence="3">CBS 262.69</strain>
    </source>
</reference>
<feature type="compositionally biased region" description="Polar residues" evidence="2">
    <location>
        <begin position="245"/>
        <end position="266"/>
    </location>
</feature>
<feature type="compositionally biased region" description="Low complexity" evidence="2">
    <location>
        <begin position="204"/>
        <end position="213"/>
    </location>
</feature>
<accession>A0A6G1HJP4</accession>
<proteinExistence type="predicted"/>
<feature type="compositionally biased region" description="Polar residues" evidence="2">
    <location>
        <begin position="292"/>
        <end position="306"/>
    </location>
</feature>
<evidence type="ECO:0000313" key="4">
    <source>
        <dbReference type="Proteomes" id="UP000799640"/>
    </source>
</evidence>
<keyword evidence="4" id="KW-1185">Reference proteome</keyword>
<feature type="region of interest" description="Disordered" evidence="2">
    <location>
        <begin position="1174"/>
        <end position="1197"/>
    </location>
</feature>
<feature type="compositionally biased region" description="Basic and acidic residues" evidence="2">
    <location>
        <begin position="378"/>
        <end position="405"/>
    </location>
</feature>
<feature type="compositionally biased region" description="Polar residues" evidence="2">
    <location>
        <begin position="125"/>
        <end position="135"/>
    </location>
</feature>
<feature type="compositionally biased region" description="Low complexity" evidence="2">
    <location>
        <begin position="475"/>
        <end position="510"/>
    </location>
</feature>
<feature type="compositionally biased region" description="Polar residues" evidence="2">
    <location>
        <begin position="1001"/>
        <end position="1026"/>
    </location>
</feature>
<feature type="compositionally biased region" description="Basic and acidic residues" evidence="2">
    <location>
        <begin position="1224"/>
        <end position="1235"/>
    </location>
</feature>
<dbReference type="EMBL" id="ML996708">
    <property type="protein sequence ID" value="KAF2396230.1"/>
    <property type="molecule type" value="Genomic_DNA"/>
</dbReference>
<feature type="compositionally biased region" description="Polar residues" evidence="2">
    <location>
        <begin position="548"/>
        <end position="563"/>
    </location>
</feature>
<feature type="region of interest" description="Disordered" evidence="2">
    <location>
        <begin position="950"/>
        <end position="1048"/>
    </location>
</feature>
<organism evidence="3 4">
    <name type="scientific">Trichodelitschia bisporula</name>
    <dbReference type="NCBI Taxonomy" id="703511"/>
    <lineage>
        <taxon>Eukaryota</taxon>
        <taxon>Fungi</taxon>
        <taxon>Dikarya</taxon>
        <taxon>Ascomycota</taxon>
        <taxon>Pezizomycotina</taxon>
        <taxon>Dothideomycetes</taxon>
        <taxon>Dothideomycetes incertae sedis</taxon>
        <taxon>Phaeotrichales</taxon>
        <taxon>Phaeotrichaceae</taxon>
        <taxon>Trichodelitschia</taxon>
    </lineage>
</organism>
<name>A0A6G1HJP4_9PEZI</name>
<feature type="compositionally biased region" description="Basic and acidic residues" evidence="2">
    <location>
        <begin position="157"/>
        <end position="167"/>
    </location>
</feature>
<feature type="compositionally biased region" description="Polar residues" evidence="2">
    <location>
        <begin position="571"/>
        <end position="589"/>
    </location>
</feature>
<feature type="compositionally biased region" description="Polar residues" evidence="2">
    <location>
        <begin position="224"/>
        <end position="234"/>
    </location>
</feature>
<feature type="compositionally biased region" description="Basic and acidic residues" evidence="2">
    <location>
        <begin position="1520"/>
        <end position="1549"/>
    </location>
</feature>
<feature type="coiled-coil region" evidence="1">
    <location>
        <begin position="1095"/>
        <end position="1136"/>
    </location>
</feature>
<feature type="region of interest" description="Disordered" evidence="2">
    <location>
        <begin position="1493"/>
        <end position="1549"/>
    </location>
</feature>
<evidence type="ECO:0000313" key="3">
    <source>
        <dbReference type="EMBL" id="KAF2396230.1"/>
    </source>
</evidence>
<feature type="compositionally biased region" description="Polar residues" evidence="2">
    <location>
        <begin position="8"/>
        <end position="38"/>
    </location>
</feature>
<feature type="compositionally biased region" description="Basic and acidic residues" evidence="2">
    <location>
        <begin position="963"/>
        <end position="978"/>
    </location>
</feature>
<evidence type="ECO:0000256" key="1">
    <source>
        <dbReference type="SAM" id="Coils"/>
    </source>
</evidence>
<feature type="region of interest" description="Disordered" evidence="2">
    <location>
        <begin position="1"/>
        <end position="862"/>
    </location>
</feature>
<sequence length="1549" mass="169416">MHPRGNRHSQPSSLPTQTGTPQSQSSIELDNQPTSQPGTRPASRARRVWNHAKEAARTFTYPIPPDTRPETLPLHNMGNRPADQSGNQPAQWEYWQGGPLGSLPGNLPGNQPGNQPTPPGAQQLPVGNQEPQSSGEVPPTLDGPPRSAPPQDTLLDLLERPQQRDFDVSVPQHNPDVSVPKLNPDSSVPQSNPDVSVPQRNPDVSVSQRSPVVFVPPPSHPPGRTNQPPSQSNYGALVQGLRTPPSIQQSHSGSPSENNSGASSWSVHEPTGLAILPPTQGSYQPPEWRLQDTLNEQHQSSNQQTPIIVPGWSPLPLLPPSSRQRPHTSVQEPGPSDFLPGGAPLQPGPSDPPLGGTPLQPQDENSPAWPSVQPPRYSRVDRQRDRPDRHDHPPRGTPREPRELDTLSGIAQHRPTPVRESGRQPTRFDTPRSEPSSRQPRMRNRQPRSSSQKPEPSSENTEPSSQNPQPRSQNPEPSSQTPHSSSQQPQPSSQQPQSSSQKPELSSQKPELSSQKPQLRNRPPSLIFPNPLSAETQHPLLPNPPELRSQQPQPSNALTSEITPDSRGWINYSTNPFVAPTQFQPSGENPESDSQKPEPSSQKPEPSSPPSSSVTSTGPSWIDYTPNPIDTQAQPPTPPTSPRPVATSTTSNEPRSRSWSPDDDNLVTVPSHPTESVPVHIGPVPPPSSSAVSDIPTIVLVPPSDSDSGNVGPAPSPSSSANADNPAFDPVHPTDPDPDYQPPVPPTSPRPAVTLTTSDAPHLFSLTPGDNNLVVLPDHPTDPDPDYIGPAPPPSSSAVADNPTIVLISPSDSDPGDVGPATPRASRSSTPSPSREAHEPQPGGSSKRLRQRASDDGASALRRGRRVLRGGCWDEGVDDLAMVQRLSRAFQQRDPDGVKPWTWMKELKQKGGSKRFVDLVTNVRFAMRTVDVERVGRLIEEELGVQHRLEEQRRTADTPVQGQKRENGQGIDGRVESSKRRRPGPQVLLERPRPKKAQPDRQAQPNRQAQPSPQSNDNGSQSAPRQQSKRARGQVKRARNEIEHPNGRSWRAKKHLIELQMKRNGVNVKLNEIKVEQGQIELERGEALNKFEARQLAAEERENELVLQVQELEKQISEAEALAENAVAEKAVAEKAVAEKVAAKKAAAQKAVAEKAAAQKTVAEKAVAEKAVDPQVGQTGRGGADDRESGYGGGRRPYAEFMVQPTLKERSWTLDTQVQDEEGEHAGSEAQRVDSEELPAEFLRKPKESPKSEGLLVSDDDGEHARIDMKRGECPQPQVTLSGVDVCIRSMAMAMAAMWSSASEIVLGLLRLAFVPNRALWYGALFLDTASTLWPRFYDECDNFELDPSPLRVPVQERLCEVIQDLDELKQMLVEHTQMMSEVTQMMGDDRQKLVEHAQKLGEMHAAIRDISARQFTLVRQGRQMEARTRVLAMLAHRLEEQEYCAAIPIPIPAEPGKPADGPVFEASIDYIPAWKTGADAIAEALVRMTVDWPPGKTGRGGADVEPADAGRGRQRNRQRLLDGHPLREGEPFREGEQSPDGERLCRRC</sequence>
<evidence type="ECO:0000256" key="2">
    <source>
        <dbReference type="SAM" id="MobiDB-lite"/>
    </source>
</evidence>
<feature type="compositionally biased region" description="Basic residues" evidence="2">
    <location>
        <begin position="1027"/>
        <end position="1037"/>
    </location>
</feature>
<feature type="compositionally biased region" description="Low complexity" evidence="2">
    <location>
        <begin position="454"/>
        <end position="468"/>
    </location>
</feature>
<feature type="region of interest" description="Disordered" evidence="2">
    <location>
        <begin position="1219"/>
        <end position="1238"/>
    </location>
</feature>
<keyword evidence="1" id="KW-0175">Coiled coil</keyword>
<feature type="compositionally biased region" description="Low complexity" evidence="2">
    <location>
        <begin position="101"/>
        <end position="114"/>
    </location>
</feature>
<gene>
    <name evidence="3" type="ORF">EJ06DRAFT_249465</name>
</gene>
<protein>
    <submittedName>
        <fullName evidence="3">Uncharacterized protein</fullName>
    </submittedName>
</protein>
<dbReference type="Proteomes" id="UP000799640">
    <property type="component" value="Unassembled WGS sequence"/>
</dbReference>
<feature type="compositionally biased region" description="Low complexity" evidence="2">
    <location>
        <begin position="717"/>
        <end position="727"/>
    </location>
</feature>
<feature type="compositionally biased region" description="Pro residues" evidence="2">
    <location>
        <begin position="739"/>
        <end position="749"/>
    </location>
</feature>
<feature type="compositionally biased region" description="Low complexity" evidence="2">
    <location>
        <begin position="820"/>
        <end position="834"/>
    </location>
</feature>
<feature type="compositionally biased region" description="Polar residues" evidence="2">
    <location>
        <begin position="184"/>
        <end position="194"/>
    </location>
</feature>